<evidence type="ECO:0000313" key="1">
    <source>
        <dbReference type="EMBL" id="RCV11182.1"/>
    </source>
</evidence>
<dbReference type="AlphaFoldDB" id="A0A368PZW3"/>
<dbReference type="EMBL" id="CM003529">
    <property type="protein sequence ID" value="RCV11182.1"/>
    <property type="molecule type" value="Genomic_DNA"/>
</dbReference>
<protein>
    <submittedName>
        <fullName evidence="1">Uncharacterized protein</fullName>
    </submittedName>
</protein>
<proteinExistence type="predicted"/>
<accession>A0A368PZW3</accession>
<organism evidence="1">
    <name type="scientific">Setaria italica</name>
    <name type="common">Foxtail millet</name>
    <name type="synonym">Panicum italicum</name>
    <dbReference type="NCBI Taxonomy" id="4555"/>
    <lineage>
        <taxon>Eukaryota</taxon>
        <taxon>Viridiplantae</taxon>
        <taxon>Streptophyta</taxon>
        <taxon>Embryophyta</taxon>
        <taxon>Tracheophyta</taxon>
        <taxon>Spermatophyta</taxon>
        <taxon>Magnoliopsida</taxon>
        <taxon>Liliopsida</taxon>
        <taxon>Poales</taxon>
        <taxon>Poaceae</taxon>
        <taxon>PACMAD clade</taxon>
        <taxon>Panicoideae</taxon>
        <taxon>Panicodae</taxon>
        <taxon>Paniceae</taxon>
        <taxon>Cenchrinae</taxon>
        <taxon>Setaria</taxon>
    </lineage>
</organism>
<reference evidence="1" key="1">
    <citation type="journal article" date="2012" name="Nat. Biotechnol.">
        <title>Reference genome sequence of the model plant Setaria.</title>
        <authorList>
            <person name="Bennetzen J.L."/>
            <person name="Schmutz J."/>
            <person name="Wang H."/>
            <person name="Percifield R."/>
            <person name="Hawkins J."/>
            <person name="Pontaroli A.C."/>
            <person name="Estep M."/>
            <person name="Feng L."/>
            <person name="Vaughn J.N."/>
            <person name="Grimwood J."/>
            <person name="Jenkins J."/>
            <person name="Barry K."/>
            <person name="Lindquist E."/>
            <person name="Hellsten U."/>
            <person name="Deshpande S."/>
            <person name="Wang X."/>
            <person name="Wu X."/>
            <person name="Mitros T."/>
            <person name="Triplett J."/>
            <person name="Yang X."/>
            <person name="Ye C.Y."/>
            <person name="Mauro-Herrera M."/>
            <person name="Wang L."/>
            <person name="Li P."/>
            <person name="Sharma M."/>
            <person name="Sharma R."/>
            <person name="Ronald P.C."/>
            <person name="Panaud O."/>
            <person name="Kellogg E.A."/>
            <person name="Brutnell T.P."/>
            <person name="Doust A.N."/>
            <person name="Tuskan G.A."/>
            <person name="Rokhsar D."/>
            <person name="Devos K.M."/>
        </authorList>
    </citation>
    <scope>NUCLEOTIDE SEQUENCE [LARGE SCALE GENOMIC DNA]</scope>
    <source>
        <strain evidence="1">Yugu1</strain>
    </source>
</reference>
<sequence length="133" mass="14415">MPPRLRWRKPHSSVLDGGRLVGAAAVAAGGVPAQLQRRPHAAVHRNHTTPPCLLLRPYLSHMACILSIDPDDAILSFLWLRLSPPQDLGDGDGTCSDRSALEVAEVTSQPMAELLEIGNQPNRFILVKILCGI</sequence>
<reference evidence="1" key="2">
    <citation type="submission" date="2015-07" db="EMBL/GenBank/DDBJ databases">
        <authorList>
            <person name="Noorani M."/>
        </authorList>
    </citation>
    <scope>NUCLEOTIDE SEQUENCE</scope>
    <source>
        <strain evidence="1">Yugu1</strain>
    </source>
</reference>
<name>A0A368PZW3_SETIT</name>
<gene>
    <name evidence="1" type="ORF">SETIT_2G166400v2</name>
</gene>